<dbReference type="InterPro" id="IPR050863">
    <property type="entry name" value="CenT-Element_Derived"/>
</dbReference>
<dbReference type="PANTHER" id="PTHR19303">
    <property type="entry name" value="TRANSPOSON"/>
    <property type="match status" value="1"/>
</dbReference>
<protein>
    <submittedName>
        <fullName evidence="3">DDE-domain-containing protein</fullName>
    </submittedName>
</protein>
<accession>A0A167JYH0</accession>
<dbReference type="EMBL" id="KV417297">
    <property type="protein sequence ID" value="KZO94074.1"/>
    <property type="molecule type" value="Genomic_DNA"/>
</dbReference>
<dbReference type="InterPro" id="IPR006600">
    <property type="entry name" value="HTH_CenpB_DNA-bd_dom"/>
</dbReference>
<dbReference type="SUPFAM" id="SSF46689">
    <property type="entry name" value="Homeodomain-like"/>
    <property type="match status" value="1"/>
</dbReference>
<dbReference type="GO" id="GO:0005634">
    <property type="term" value="C:nucleus"/>
    <property type="evidence" value="ECO:0007669"/>
    <property type="project" value="TreeGrafter"/>
</dbReference>
<evidence type="ECO:0000313" key="4">
    <source>
        <dbReference type="Proteomes" id="UP000076738"/>
    </source>
</evidence>
<evidence type="ECO:0000256" key="1">
    <source>
        <dbReference type="ARBA" id="ARBA00023125"/>
    </source>
</evidence>
<keyword evidence="4" id="KW-1185">Reference proteome</keyword>
<dbReference type="GO" id="GO:0003677">
    <property type="term" value="F:DNA binding"/>
    <property type="evidence" value="ECO:0007669"/>
    <property type="project" value="UniProtKB-KW"/>
</dbReference>
<keyword evidence="1" id="KW-0238">DNA-binding</keyword>
<gene>
    <name evidence="3" type="ORF">CALVIDRAFT_464703</name>
</gene>
<dbReference type="OrthoDB" id="162969at2759"/>
<dbReference type="Pfam" id="PF03184">
    <property type="entry name" value="DDE_1"/>
    <property type="match status" value="1"/>
</dbReference>
<name>A0A167JYH0_CALVF</name>
<dbReference type="STRING" id="1330018.A0A167JYH0"/>
<sequence length="415" mass="47308">ISISGELIRVKACEFAHQFGIIPDDFLSLSHGWLDSFKTRHGLKEYRWHGEAGSMPPDRGLATRAMAGLKGDKTRITYAFTANADGTERLPPFIIGHARKPRCFNNKDGAALGFDYHWNSKAWMTGSLFAEYLHDFDQYLAQDDRHILLLVDNASSHHTIERSQYPHIRIEFFEPNMTSHIQPMDQGIIRCWKAHYRRLFCERAAEREREGEMDIYGINQLEIMQLAHTAWLYVSDPTIANCWRHARILATRGPDGAALPEIEEIFSNPSNENDDEGIREACSGLLDAVVELQEVGALAQSSVMDMAELLEDMDEEITEQEWTDTEIVEQVRANLQGLDLVQEEDDQEEDDEPVLQVMSDAAALSTVRSLGRYLAAQTNPQLRDGALWCTKFSRLLRLQQVRHMTQSSITDYMCM</sequence>
<dbReference type="Proteomes" id="UP000076738">
    <property type="component" value="Unassembled WGS sequence"/>
</dbReference>
<feature type="non-terminal residue" evidence="3">
    <location>
        <position position="415"/>
    </location>
</feature>
<feature type="non-terminal residue" evidence="3">
    <location>
        <position position="1"/>
    </location>
</feature>
<dbReference type="PANTHER" id="PTHR19303:SF73">
    <property type="entry name" value="PROTEIN PDC2"/>
    <property type="match status" value="1"/>
</dbReference>
<organism evidence="3 4">
    <name type="scientific">Calocera viscosa (strain TUFC12733)</name>
    <dbReference type="NCBI Taxonomy" id="1330018"/>
    <lineage>
        <taxon>Eukaryota</taxon>
        <taxon>Fungi</taxon>
        <taxon>Dikarya</taxon>
        <taxon>Basidiomycota</taxon>
        <taxon>Agaricomycotina</taxon>
        <taxon>Dacrymycetes</taxon>
        <taxon>Dacrymycetales</taxon>
        <taxon>Dacrymycetaceae</taxon>
        <taxon>Calocera</taxon>
    </lineage>
</organism>
<evidence type="ECO:0000259" key="2">
    <source>
        <dbReference type="PROSITE" id="PS51253"/>
    </source>
</evidence>
<dbReference type="Pfam" id="PF03221">
    <property type="entry name" value="HTH_Tnp_Tc5"/>
    <property type="match status" value="1"/>
</dbReference>
<dbReference type="PROSITE" id="PS51253">
    <property type="entry name" value="HTH_CENPB"/>
    <property type="match status" value="1"/>
</dbReference>
<dbReference type="InterPro" id="IPR004875">
    <property type="entry name" value="DDE_SF_endonuclease_dom"/>
</dbReference>
<dbReference type="AlphaFoldDB" id="A0A167JYH0"/>
<reference evidence="3 4" key="1">
    <citation type="journal article" date="2016" name="Mol. Biol. Evol.">
        <title>Comparative Genomics of Early-Diverging Mushroom-Forming Fungi Provides Insights into the Origins of Lignocellulose Decay Capabilities.</title>
        <authorList>
            <person name="Nagy L.G."/>
            <person name="Riley R."/>
            <person name="Tritt A."/>
            <person name="Adam C."/>
            <person name="Daum C."/>
            <person name="Floudas D."/>
            <person name="Sun H."/>
            <person name="Yadav J.S."/>
            <person name="Pangilinan J."/>
            <person name="Larsson K.H."/>
            <person name="Matsuura K."/>
            <person name="Barry K."/>
            <person name="Labutti K."/>
            <person name="Kuo R."/>
            <person name="Ohm R.A."/>
            <person name="Bhattacharya S.S."/>
            <person name="Shirouzu T."/>
            <person name="Yoshinaga Y."/>
            <person name="Martin F.M."/>
            <person name="Grigoriev I.V."/>
            <person name="Hibbett D.S."/>
        </authorList>
    </citation>
    <scope>NUCLEOTIDE SEQUENCE [LARGE SCALE GENOMIC DNA]</scope>
    <source>
        <strain evidence="3 4">TUFC12733</strain>
    </source>
</reference>
<feature type="domain" description="HTH CENPB-type" evidence="2">
    <location>
        <begin position="1"/>
        <end position="47"/>
    </location>
</feature>
<proteinExistence type="predicted"/>
<dbReference type="Gene3D" id="1.10.10.60">
    <property type="entry name" value="Homeodomain-like"/>
    <property type="match status" value="1"/>
</dbReference>
<evidence type="ECO:0000313" key="3">
    <source>
        <dbReference type="EMBL" id="KZO94074.1"/>
    </source>
</evidence>
<dbReference type="InterPro" id="IPR009057">
    <property type="entry name" value="Homeodomain-like_sf"/>
</dbReference>